<reference evidence="1" key="1">
    <citation type="journal article" date="2020" name="mSystems">
        <title>Genome- and Community-Level Interaction Insights into Carbon Utilization and Element Cycling Functions of Hydrothermarchaeota in Hydrothermal Sediment.</title>
        <authorList>
            <person name="Zhou Z."/>
            <person name="Liu Y."/>
            <person name="Xu W."/>
            <person name="Pan J."/>
            <person name="Luo Z.H."/>
            <person name="Li M."/>
        </authorList>
    </citation>
    <scope>NUCLEOTIDE SEQUENCE [LARGE SCALE GENOMIC DNA]</scope>
    <source>
        <strain evidence="1">SpSt-767</strain>
    </source>
</reference>
<sequence>MKAAIVFTGSGPLVILSSYESFTDPKLAAKLNAKGIKKYMGFEVPLELCQKRYGEHYPVVMNDLKQTDDLRVLDYDGHHVFLTFSFSEYGKEFRHE</sequence>
<proteinExistence type="predicted"/>
<evidence type="ECO:0008006" key="2">
    <source>
        <dbReference type="Google" id="ProtNLM"/>
    </source>
</evidence>
<comment type="caution">
    <text evidence="1">The sequence shown here is derived from an EMBL/GenBank/DDBJ whole genome shotgun (WGS) entry which is preliminary data.</text>
</comment>
<protein>
    <recommendedName>
        <fullName evidence="2">Cytosolic protein</fullName>
    </recommendedName>
</protein>
<dbReference type="AlphaFoldDB" id="A0A7V6A2E1"/>
<name>A0A7V6A2E1_9BACT</name>
<gene>
    <name evidence="1" type="ORF">ENV52_04480</name>
</gene>
<dbReference type="EMBL" id="DTGR01000069">
    <property type="protein sequence ID" value="HHS28940.1"/>
    <property type="molecule type" value="Genomic_DNA"/>
</dbReference>
<accession>A0A7V6A2E1</accession>
<organism evidence="1">
    <name type="scientific">Desulfobacca acetoxidans</name>
    <dbReference type="NCBI Taxonomy" id="60893"/>
    <lineage>
        <taxon>Bacteria</taxon>
        <taxon>Pseudomonadati</taxon>
        <taxon>Thermodesulfobacteriota</taxon>
        <taxon>Desulfobaccia</taxon>
        <taxon>Desulfobaccales</taxon>
        <taxon>Desulfobaccaceae</taxon>
        <taxon>Desulfobacca</taxon>
    </lineage>
</organism>
<evidence type="ECO:0000313" key="1">
    <source>
        <dbReference type="EMBL" id="HHS28940.1"/>
    </source>
</evidence>